<dbReference type="AlphaFoldDB" id="D4TXH0"/>
<name>D4TXH0_9ACTO</name>
<sequence>MSIPEAIATARDRIDRATSACGRTDSVHLELAVKTRTPEECRAAAAAL</sequence>
<feature type="non-terminal residue" evidence="1">
    <location>
        <position position="48"/>
    </location>
</feature>
<reference evidence="1 2" key="1">
    <citation type="submission" date="2009-10" db="EMBL/GenBank/DDBJ databases">
        <authorList>
            <person name="Weinstock G."/>
            <person name="Sodergren E."/>
            <person name="Clifton S."/>
            <person name="Fulton L."/>
            <person name="Fulton B."/>
            <person name="Courtney L."/>
            <person name="Fronick C."/>
            <person name="Harrison M."/>
            <person name="Strong C."/>
            <person name="Farmer C."/>
            <person name="Delahaunty K."/>
            <person name="Markovic C."/>
            <person name="Hall O."/>
            <person name="Minx P."/>
            <person name="Tomlinson C."/>
            <person name="Mitreva M."/>
            <person name="Nelson J."/>
            <person name="Hou S."/>
            <person name="Wollam A."/>
            <person name="Pepin K.H."/>
            <person name="Johnson M."/>
            <person name="Bhonagiri V."/>
            <person name="Nash W.E."/>
            <person name="Warren W."/>
            <person name="Chinwalla A."/>
            <person name="Mardis E.R."/>
            <person name="Wilson R.K."/>
        </authorList>
    </citation>
    <scope>NUCLEOTIDE SEQUENCE [LARGE SCALE GENOMIC DNA]</scope>
    <source>
        <strain evidence="1 2">F0309</strain>
    </source>
</reference>
<dbReference type="EMBL" id="ACYT02000017">
    <property type="protein sequence ID" value="EFF80382.1"/>
    <property type="molecule type" value="Genomic_DNA"/>
</dbReference>
<dbReference type="HOGENOM" id="CLU_3176744_0_0_11"/>
<proteinExistence type="predicted"/>
<protein>
    <recommendedName>
        <fullName evidence="3">YggS family pyridoxal phosphate enzyme</fullName>
    </recommendedName>
</protein>
<evidence type="ECO:0000313" key="1">
    <source>
        <dbReference type="EMBL" id="EFF80382.1"/>
    </source>
</evidence>
<accession>D4TXH0</accession>
<evidence type="ECO:0000313" key="2">
    <source>
        <dbReference type="Proteomes" id="UP000003150"/>
    </source>
</evidence>
<organism evidence="1 2">
    <name type="scientific">Schaalia odontolytica F0309</name>
    <dbReference type="NCBI Taxonomy" id="649742"/>
    <lineage>
        <taxon>Bacteria</taxon>
        <taxon>Bacillati</taxon>
        <taxon>Actinomycetota</taxon>
        <taxon>Actinomycetes</taxon>
        <taxon>Actinomycetales</taxon>
        <taxon>Actinomycetaceae</taxon>
        <taxon>Schaalia</taxon>
    </lineage>
</organism>
<dbReference type="Proteomes" id="UP000003150">
    <property type="component" value="Unassembled WGS sequence"/>
</dbReference>
<gene>
    <name evidence="1" type="ORF">HMPREF0970_00633</name>
</gene>
<evidence type="ECO:0008006" key="3">
    <source>
        <dbReference type="Google" id="ProtNLM"/>
    </source>
</evidence>
<comment type="caution">
    <text evidence="1">The sequence shown here is derived from an EMBL/GenBank/DDBJ whole genome shotgun (WGS) entry which is preliminary data.</text>
</comment>